<evidence type="ECO:0000313" key="2">
    <source>
        <dbReference type="EMBL" id="GAA3689294.1"/>
    </source>
</evidence>
<dbReference type="PANTHER" id="PTHR40274">
    <property type="entry name" value="VIRGINIAMYCIN B LYASE"/>
    <property type="match status" value="1"/>
</dbReference>
<dbReference type="RefSeq" id="WP_344886432.1">
    <property type="nucleotide sequence ID" value="NZ_BAAAZP010000112.1"/>
</dbReference>
<evidence type="ECO:0008006" key="4">
    <source>
        <dbReference type="Google" id="ProtNLM"/>
    </source>
</evidence>
<dbReference type="InterPro" id="IPR015943">
    <property type="entry name" value="WD40/YVTN_repeat-like_dom_sf"/>
</dbReference>
<protein>
    <recommendedName>
        <fullName evidence="4">PQQ-like domain-containing protein</fullName>
    </recommendedName>
</protein>
<proteinExistence type="predicted"/>
<dbReference type="InterPro" id="IPR011047">
    <property type="entry name" value="Quinoprotein_ADH-like_sf"/>
</dbReference>
<dbReference type="EMBL" id="BAAAZP010000112">
    <property type="protein sequence ID" value="GAA3689294.1"/>
    <property type="molecule type" value="Genomic_DNA"/>
</dbReference>
<name>A0ABP7CIK4_9ACTN</name>
<dbReference type="SUPFAM" id="SSF50969">
    <property type="entry name" value="YVTN repeat-like/Quinoprotein amine dehydrogenase"/>
    <property type="match status" value="1"/>
</dbReference>
<gene>
    <name evidence="2" type="ORF">GCM10022224_063440</name>
</gene>
<organism evidence="2 3">
    <name type="scientific">Nonomuraea antimicrobica</name>
    <dbReference type="NCBI Taxonomy" id="561173"/>
    <lineage>
        <taxon>Bacteria</taxon>
        <taxon>Bacillati</taxon>
        <taxon>Actinomycetota</taxon>
        <taxon>Actinomycetes</taxon>
        <taxon>Streptosporangiales</taxon>
        <taxon>Streptosporangiaceae</taxon>
        <taxon>Nonomuraea</taxon>
    </lineage>
</organism>
<dbReference type="SUPFAM" id="SSF50998">
    <property type="entry name" value="Quinoprotein alcohol dehydrogenase-like"/>
    <property type="match status" value="1"/>
</dbReference>
<sequence length="679" mass="71141">MTLIRRLATVALAVTLALPTANAANAAGVAPGEAVSGGKITDLGVPLQDVLLIGGAVAPGTGGRTVLWSASSGTPARLNAVDPGTGAEVARFDLPGAGGSWAVDATPDGSVYVGSYGDGRLYRWTEQGGVQDLGRPIASENFIWSVAPGEGATVYGGTSPGGRLFAYDPATGVRDYGKLSPSHAYVRSVSAGGGKIYAGTEDPAALFEVDAASGAVKSIPLPAGLDPAGKWAYDVNVAGGHLYVRFGGASPGPLHVWDIAAGAWAGSLDAAHGLDVSAPDEQGRVYLVKSGELVRYDPGTGTVTGTGVPITGRVANTRGIGWAELGLPDYPGRSVVGLLWRGLMFRYNPQTGARSFVQTGIKGEPIDITALSEGPDRRMYAGGFLNGGFAAIDPKTGRPEEFHTFSQSEGMTSHDGRLYVGAYPEARVYSYDPELPWNSTEYSPSPEPGPAANPARLFDLSADKQIRPRAMVSAGRYLAVGTMPDLGHLGGVLAVWDPRTGALKSAKRNVITDQSIVSLAYRDGVVYGGTSIYSGQSATPPTQPEAKLFAWSVRENRLLWELVPAPGKPAIPGLTFDDRGRLWGIAGGAVFAVDVGARKVVTTVTLSASTSASGRLEFNRRDRKLYGAHAGSSLFQFDPRSRRHTVLREGPVHQLAVHRSGDVYFAEGATLLRYEPQIR</sequence>
<accession>A0ABP7CIK4</accession>
<keyword evidence="1" id="KW-0732">Signal</keyword>
<feature type="signal peptide" evidence="1">
    <location>
        <begin position="1"/>
        <end position="26"/>
    </location>
</feature>
<dbReference type="InterPro" id="IPR011044">
    <property type="entry name" value="Quino_amine_DH_bsu"/>
</dbReference>
<dbReference type="Proteomes" id="UP001500902">
    <property type="component" value="Unassembled WGS sequence"/>
</dbReference>
<keyword evidence="3" id="KW-1185">Reference proteome</keyword>
<feature type="chain" id="PRO_5045274274" description="PQQ-like domain-containing protein" evidence="1">
    <location>
        <begin position="27"/>
        <end position="679"/>
    </location>
</feature>
<comment type="caution">
    <text evidence="2">The sequence shown here is derived from an EMBL/GenBank/DDBJ whole genome shotgun (WGS) entry which is preliminary data.</text>
</comment>
<evidence type="ECO:0000256" key="1">
    <source>
        <dbReference type="SAM" id="SignalP"/>
    </source>
</evidence>
<dbReference type="InterPro" id="IPR051344">
    <property type="entry name" value="Vgb"/>
</dbReference>
<evidence type="ECO:0000313" key="3">
    <source>
        <dbReference type="Proteomes" id="UP001500902"/>
    </source>
</evidence>
<dbReference type="Gene3D" id="2.130.10.10">
    <property type="entry name" value="YVTN repeat-like/Quinoprotein amine dehydrogenase"/>
    <property type="match status" value="2"/>
</dbReference>
<dbReference type="PANTHER" id="PTHR40274:SF3">
    <property type="entry name" value="VIRGINIAMYCIN B LYASE"/>
    <property type="match status" value="1"/>
</dbReference>
<reference evidence="3" key="1">
    <citation type="journal article" date="2019" name="Int. J. Syst. Evol. Microbiol.">
        <title>The Global Catalogue of Microorganisms (GCM) 10K type strain sequencing project: providing services to taxonomists for standard genome sequencing and annotation.</title>
        <authorList>
            <consortium name="The Broad Institute Genomics Platform"/>
            <consortium name="The Broad Institute Genome Sequencing Center for Infectious Disease"/>
            <person name="Wu L."/>
            <person name="Ma J."/>
        </authorList>
    </citation>
    <scope>NUCLEOTIDE SEQUENCE [LARGE SCALE GENOMIC DNA]</scope>
    <source>
        <strain evidence="3">JCM 16904</strain>
    </source>
</reference>